<dbReference type="Pfam" id="PF13191">
    <property type="entry name" value="AAA_16"/>
    <property type="match status" value="1"/>
</dbReference>
<evidence type="ECO:0000313" key="9">
    <source>
        <dbReference type="Proteomes" id="UP001589810"/>
    </source>
</evidence>
<dbReference type="PROSITE" id="PS50005">
    <property type="entry name" value="TPR"/>
    <property type="match status" value="1"/>
</dbReference>
<accession>A0ABV6N304</accession>
<evidence type="ECO:0000256" key="1">
    <source>
        <dbReference type="ARBA" id="ARBA00005820"/>
    </source>
</evidence>
<dbReference type="Pfam" id="PF03704">
    <property type="entry name" value="BTAD"/>
    <property type="match status" value="1"/>
</dbReference>
<sequence>MSTDMRFRILGPLEVSLAGRPVPIRAAKHRTLLASLLLRANRVVPVDALVERLWAGNPPARAKGTLQTYVLRLRQTLGDPALVRTAPEGYYIDVPPGSVDLERFRELSDEGTRAGDAGDLAAAAAALDEALQLWRGAPLADVPSEELQRNVVPQLVEQHLQVLERRIDIDLQRGRHQALIAELQSLTAKHPTREPFWGQLMLALHRSGRQADALAAYRGVAGYLADELGIDPGEPLRRLHQAMLRNDPELIAPLAADAARPVVVPSQLPADIADFVGREKLIDELVARFELGTPDGPVAVMGPPGVGKTAFVVHLAHRLRPRFPDGQLYANLRGYALGPALSTAQVLSRFLRAMGVPPEQIPIDVDHQAAAFRGLVAGKRILIVLDNAAAADQIRSLLPPPEGCAVLVTSRNDLRNRLPHVETVLLEPLTPDESRQLLSAVLGPELKDVPASTELARLCAYLPLALRIAAANLAKSPPSGLADYVAELRNGNRLSALSIAGDEGTAVRAAFDLSYTTLQPRARELFRLLGLVPGPDFTPQAAAALLATDADDAAELLDQLAAVHLVQPGQPGRFQFHDLIRLYAAQREHEENTRTERDIVVRRLLDHYLAGAIGAAHVAYRDLVRLVVGKQQGLVFTIEADALAWLDAERLNLIAAFGYAARHHLADHAVRLADALRGYFLAHQYNVDWFATASTAVTVARRAGDRRGEAAMLFNLGTAQWNMDRQEDAIDSFLAAADIFRELGADDGAAASLNNAGNSHLELGQFDEAAGYFDEALALAQRSGLRDVEVIGRANIGFVLLELGRLGEAVEHCRRSIELCREAGLRHCEAHSVANLGAALLERGHPVEAIEQLTTALAMFRGFGEVTAGLEVLHRLATAYQMTSRVEPALELAREALDSARRTGSHRAQAMSLSALGLTLHMAGKFPDAMRCFDEALGMLDEVSHMRTRLWVLIGASMAMMPVGRLEEALTTGRRALDLAAPLPLYRARAQLLLAHLLIARGGEQDMADAYAYAVQARAIFEKAGNPSGSAWSLHVMAQVRKHRGDTAAADRLNREALRSIDGRAWAERIRAAITA</sequence>
<dbReference type="SMART" id="SM00862">
    <property type="entry name" value="Trans_reg_C"/>
    <property type="match status" value="1"/>
</dbReference>
<dbReference type="Gene3D" id="1.25.40.10">
    <property type="entry name" value="Tetratricopeptide repeat domain"/>
    <property type="match status" value="4"/>
</dbReference>
<feature type="DNA-binding region" description="OmpR/PhoB-type" evidence="6">
    <location>
        <begin position="1"/>
        <end position="94"/>
    </location>
</feature>
<keyword evidence="2" id="KW-0805">Transcription regulation</keyword>
<proteinExistence type="inferred from homology"/>
<dbReference type="InterPro" id="IPR011990">
    <property type="entry name" value="TPR-like_helical_dom_sf"/>
</dbReference>
<dbReference type="Gene3D" id="1.10.10.10">
    <property type="entry name" value="Winged helix-like DNA-binding domain superfamily/Winged helix DNA-binding domain"/>
    <property type="match status" value="1"/>
</dbReference>
<gene>
    <name evidence="8" type="ORF">ACFFH7_36045</name>
</gene>
<dbReference type="InterPro" id="IPR051677">
    <property type="entry name" value="AfsR-DnrI-RedD_regulator"/>
</dbReference>
<dbReference type="PANTHER" id="PTHR35807">
    <property type="entry name" value="TRANSCRIPTIONAL REGULATOR REDD-RELATED"/>
    <property type="match status" value="1"/>
</dbReference>
<evidence type="ECO:0000256" key="6">
    <source>
        <dbReference type="PROSITE-ProRule" id="PRU01091"/>
    </source>
</evidence>
<dbReference type="SUPFAM" id="SSF48452">
    <property type="entry name" value="TPR-like"/>
    <property type="match status" value="3"/>
</dbReference>
<dbReference type="SUPFAM" id="SSF46894">
    <property type="entry name" value="C-terminal effector domain of the bipartite response regulators"/>
    <property type="match status" value="1"/>
</dbReference>
<dbReference type="InterPro" id="IPR041664">
    <property type="entry name" value="AAA_16"/>
</dbReference>
<dbReference type="PRINTS" id="PR00364">
    <property type="entry name" value="DISEASERSIST"/>
</dbReference>
<dbReference type="InterPro" id="IPR003593">
    <property type="entry name" value="AAA+_ATPase"/>
</dbReference>
<dbReference type="CDD" id="cd15831">
    <property type="entry name" value="BTAD"/>
    <property type="match status" value="1"/>
</dbReference>
<evidence type="ECO:0000313" key="8">
    <source>
        <dbReference type="EMBL" id="MFC0546969.1"/>
    </source>
</evidence>
<keyword evidence="3 6" id="KW-0238">DNA-binding</keyword>
<dbReference type="InterPro" id="IPR036388">
    <property type="entry name" value="WH-like_DNA-bd_sf"/>
</dbReference>
<dbReference type="SMART" id="SM00382">
    <property type="entry name" value="AAA"/>
    <property type="match status" value="1"/>
</dbReference>
<evidence type="ECO:0000256" key="3">
    <source>
        <dbReference type="ARBA" id="ARBA00023125"/>
    </source>
</evidence>
<keyword evidence="9" id="KW-1185">Reference proteome</keyword>
<dbReference type="Proteomes" id="UP001589810">
    <property type="component" value="Unassembled WGS sequence"/>
</dbReference>
<evidence type="ECO:0000259" key="7">
    <source>
        <dbReference type="PROSITE" id="PS51755"/>
    </source>
</evidence>
<protein>
    <submittedName>
        <fullName evidence="8">BTAD domain-containing putative transcriptional regulator</fullName>
    </submittedName>
</protein>
<comment type="caution">
    <text evidence="8">The sequence shown here is derived from an EMBL/GenBank/DDBJ whole genome shotgun (WGS) entry which is preliminary data.</text>
</comment>
<dbReference type="InterPro" id="IPR019734">
    <property type="entry name" value="TPR_rpt"/>
</dbReference>
<comment type="similarity">
    <text evidence="1">Belongs to the AfsR/DnrI/RedD regulatory family.</text>
</comment>
<reference evidence="8 9" key="1">
    <citation type="submission" date="2024-09" db="EMBL/GenBank/DDBJ databases">
        <authorList>
            <person name="Sun Q."/>
            <person name="Mori K."/>
        </authorList>
    </citation>
    <scope>NUCLEOTIDE SEQUENCE [LARGE SCALE GENOMIC DNA]</scope>
    <source>
        <strain evidence="8 9">TBRC 1432</strain>
    </source>
</reference>
<dbReference type="InterPro" id="IPR001867">
    <property type="entry name" value="OmpR/PhoB-type_DNA-bd"/>
</dbReference>
<keyword evidence="4" id="KW-0804">Transcription</keyword>
<dbReference type="SUPFAM" id="SSF81901">
    <property type="entry name" value="HCP-like"/>
    <property type="match status" value="1"/>
</dbReference>
<dbReference type="EMBL" id="JBHLUD010000013">
    <property type="protein sequence ID" value="MFC0546969.1"/>
    <property type="molecule type" value="Genomic_DNA"/>
</dbReference>
<evidence type="ECO:0000256" key="2">
    <source>
        <dbReference type="ARBA" id="ARBA00023015"/>
    </source>
</evidence>
<dbReference type="RefSeq" id="WP_273937206.1">
    <property type="nucleotide sequence ID" value="NZ_CP097263.1"/>
</dbReference>
<feature type="domain" description="OmpR/PhoB-type" evidence="7">
    <location>
        <begin position="1"/>
        <end position="94"/>
    </location>
</feature>
<feature type="repeat" description="TPR" evidence="5">
    <location>
        <begin position="750"/>
        <end position="783"/>
    </location>
</feature>
<evidence type="ECO:0000256" key="5">
    <source>
        <dbReference type="PROSITE-ProRule" id="PRU00339"/>
    </source>
</evidence>
<dbReference type="SUPFAM" id="SSF52540">
    <property type="entry name" value="P-loop containing nucleoside triphosphate hydrolases"/>
    <property type="match status" value="1"/>
</dbReference>
<keyword evidence="5" id="KW-0802">TPR repeat</keyword>
<organism evidence="8 9">
    <name type="scientific">Kutzneria chonburiensis</name>
    <dbReference type="NCBI Taxonomy" id="1483604"/>
    <lineage>
        <taxon>Bacteria</taxon>
        <taxon>Bacillati</taxon>
        <taxon>Actinomycetota</taxon>
        <taxon>Actinomycetes</taxon>
        <taxon>Pseudonocardiales</taxon>
        <taxon>Pseudonocardiaceae</taxon>
        <taxon>Kutzneria</taxon>
    </lineage>
</organism>
<dbReference type="Gene3D" id="3.40.50.300">
    <property type="entry name" value="P-loop containing nucleotide triphosphate hydrolases"/>
    <property type="match status" value="1"/>
</dbReference>
<dbReference type="PANTHER" id="PTHR35807:SF1">
    <property type="entry name" value="TRANSCRIPTIONAL REGULATOR REDD"/>
    <property type="match status" value="1"/>
</dbReference>
<name>A0ABV6N304_9PSEU</name>
<dbReference type="SMART" id="SM01043">
    <property type="entry name" value="BTAD"/>
    <property type="match status" value="1"/>
</dbReference>
<evidence type="ECO:0000256" key="4">
    <source>
        <dbReference type="ARBA" id="ARBA00023163"/>
    </source>
</evidence>
<dbReference type="InterPro" id="IPR027417">
    <property type="entry name" value="P-loop_NTPase"/>
</dbReference>
<dbReference type="InterPro" id="IPR016032">
    <property type="entry name" value="Sig_transdc_resp-reg_C-effctor"/>
</dbReference>
<dbReference type="PROSITE" id="PS51755">
    <property type="entry name" value="OMPR_PHOB"/>
    <property type="match status" value="1"/>
</dbReference>
<dbReference type="Pfam" id="PF00486">
    <property type="entry name" value="Trans_reg_C"/>
    <property type="match status" value="1"/>
</dbReference>
<dbReference type="InterPro" id="IPR005158">
    <property type="entry name" value="BTAD"/>
</dbReference>
<dbReference type="SMART" id="SM00028">
    <property type="entry name" value="TPR"/>
    <property type="match status" value="6"/>
</dbReference>
<dbReference type="Pfam" id="PF13424">
    <property type="entry name" value="TPR_12"/>
    <property type="match status" value="3"/>
</dbReference>